<dbReference type="PANTHER" id="PTHR43072">
    <property type="entry name" value="N-ACETYLTRANSFERASE"/>
    <property type="match status" value="1"/>
</dbReference>
<reference evidence="5" key="1">
    <citation type="journal article" date="2019" name="Int. J. Syst. Evol. Microbiol.">
        <title>The Global Catalogue of Microorganisms (GCM) 10K type strain sequencing project: providing services to taxonomists for standard genome sequencing and annotation.</title>
        <authorList>
            <consortium name="The Broad Institute Genomics Platform"/>
            <consortium name="The Broad Institute Genome Sequencing Center for Infectious Disease"/>
            <person name="Wu L."/>
            <person name="Ma J."/>
        </authorList>
    </citation>
    <scope>NUCLEOTIDE SEQUENCE [LARGE SCALE GENOMIC DNA]</scope>
    <source>
        <strain evidence="5">CCUG 54527</strain>
    </source>
</reference>
<dbReference type="GO" id="GO:0016746">
    <property type="term" value="F:acyltransferase activity"/>
    <property type="evidence" value="ECO:0007669"/>
    <property type="project" value="UniProtKB-KW"/>
</dbReference>
<dbReference type="Proteomes" id="UP001596170">
    <property type="component" value="Unassembled WGS sequence"/>
</dbReference>
<accession>A0ABW1LBC1</accession>
<sequence>MEINIRRMTKSDWSQVKAIYEEGITSKNATFETHAPTYEKWMDAAHPNCHLVAEEDNQVLAWAKVLFTSARPVYAGVGEVSIYVHPSAKGKGVGSKLLQELIAVSEHQGFWTLKAVIFPENVASINLHKKCGFRIVGTHEKMGKMDGIWRDNVVMERRSDTVGVDENSRTKRKSRFLSLFFE</sequence>
<evidence type="ECO:0000313" key="4">
    <source>
        <dbReference type="EMBL" id="MFC6041240.1"/>
    </source>
</evidence>
<keyword evidence="5" id="KW-1185">Reference proteome</keyword>
<evidence type="ECO:0000313" key="5">
    <source>
        <dbReference type="Proteomes" id="UP001596170"/>
    </source>
</evidence>
<evidence type="ECO:0000256" key="1">
    <source>
        <dbReference type="ARBA" id="ARBA00022679"/>
    </source>
</evidence>
<dbReference type="CDD" id="cd04301">
    <property type="entry name" value="NAT_SF"/>
    <property type="match status" value="1"/>
</dbReference>
<keyword evidence="2 4" id="KW-0012">Acyltransferase</keyword>
<dbReference type="InterPro" id="IPR000182">
    <property type="entry name" value="GNAT_dom"/>
</dbReference>
<dbReference type="PROSITE" id="PS51186">
    <property type="entry name" value="GNAT"/>
    <property type="match status" value="1"/>
</dbReference>
<feature type="domain" description="N-acetyltransferase" evidence="3">
    <location>
        <begin position="3"/>
        <end position="160"/>
    </location>
</feature>
<dbReference type="PANTHER" id="PTHR43072:SF23">
    <property type="entry name" value="UPF0039 PROTEIN C11D3.02C"/>
    <property type="match status" value="1"/>
</dbReference>
<evidence type="ECO:0000256" key="2">
    <source>
        <dbReference type="ARBA" id="ARBA00023315"/>
    </source>
</evidence>
<evidence type="ECO:0000259" key="3">
    <source>
        <dbReference type="PROSITE" id="PS51186"/>
    </source>
</evidence>
<comment type="caution">
    <text evidence="4">The sequence shown here is derived from an EMBL/GenBank/DDBJ whole genome shotgun (WGS) entry which is preliminary data.</text>
</comment>
<dbReference type="EMBL" id="JBHSRI010000038">
    <property type="protein sequence ID" value="MFC6041240.1"/>
    <property type="molecule type" value="Genomic_DNA"/>
</dbReference>
<organism evidence="4 5">
    <name type="scientific">Paenisporosarcina macmurdoensis</name>
    <dbReference type="NCBI Taxonomy" id="212659"/>
    <lineage>
        <taxon>Bacteria</taxon>
        <taxon>Bacillati</taxon>
        <taxon>Bacillota</taxon>
        <taxon>Bacilli</taxon>
        <taxon>Bacillales</taxon>
        <taxon>Caryophanaceae</taxon>
        <taxon>Paenisporosarcina</taxon>
    </lineage>
</organism>
<protein>
    <submittedName>
        <fullName evidence="4">GNAT family N-acetyltransferase</fullName>
        <ecNumber evidence="4">2.3.-.-</ecNumber>
    </submittedName>
</protein>
<keyword evidence="1 4" id="KW-0808">Transferase</keyword>
<dbReference type="Gene3D" id="3.40.630.30">
    <property type="match status" value="1"/>
</dbReference>
<dbReference type="EC" id="2.3.-.-" evidence="4"/>
<dbReference type="InterPro" id="IPR016181">
    <property type="entry name" value="Acyl_CoA_acyltransferase"/>
</dbReference>
<gene>
    <name evidence="4" type="ORF">ACFPYN_17685</name>
</gene>
<dbReference type="RefSeq" id="WP_377735996.1">
    <property type="nucleotide sequence ID" value="NZ_JBHSRI010000038.1"/>
</dbReference>
<dbReference type="Pfam" id="PF00583">
    <property type="entry name" value="Acetyltransf_1"/>
    <property type="match status" value="1"/>
</dbReference>
<proteinExistence type="predicted"/>
<name>A0ABW1LBC1_9BACL</name>
<dbReference type="SUPFAM" id="SSF55729">
    <property type="entry name" value="Acyl-CoA N-acyltransferases (Nat)"/>
    <property type="match status" value="1"/>
</dbReference>